<comment type="caution">
    <text evidence="1">The sequence shown here is derived from an EMBL/GenBank/DDBJ whole genome shotgun (WGS) entry which is preliminary data.</text>
</comment>
<dbReference type="AlphaFoldDB" id="A0AAE0ZVQ9"/>
<evidence type="ECO:0000313" key="2">
    <source>
        <dbReference type="Proteomes" id="UP001283361"/>
    </source>
</evidence>
<organism evidence="1 2">
    <name type="scientific">Elysia crispata</name>
    <name type="common">lettuce slug</name>
    <dbReference type="NCBI Taxonomy" id="231223"/>
    <lineage>
        <taxon>Eukaryota</taxon>
        <taxon>Metazoa</taxon>
        <taxon>Spiralia</taxon>
        <taxon>Lophotrochozoa</taxon>
        <taxon>Mollusca</taxon>
        <taxon>Gastropoda</taxon>
        <taxon>Heterobranchia</taxon>
        <taxon>Euthyneura</taxon>
        <taxon>Panpulmonata</taxon>
        <taxon>Sacoglossa</taxon>
        <taxon>Placobranchoidea</taxon>
        <taxon>Plakobranchidae</taxon>
        <taxon>Elysia</taxon>
    </lineage>
</organism>
<proteinExistence type="predicted"/>
<dbReference type="Proteomes" id="UP001283361">
    <property type="component" value="Unassembled WGS sequence"/>
</dbReference>
<protein>
    <submittedName>
        <fullName evidence="1">Uncharacterized protein</fullName>
    </submittedName>
</protein>
<sequence length="71" mass="7782">MPALSRSRFRSASRVCPTAGYSMIPETWLCQWIAPWLLTVSSLGAELPSCGTGGERVWASTIGRWPKAWVG</sequence>
<accession>A0AAE0ZVQ9</accession>
<gene>
    <name evidence="1" type="ORF">RRG08_009660</name>
</gene>
<evidence type="ECO:0000313" key="1">
    <source>
        <dbReference type="EMBL" id="KAK3776223.1"/>
    </source>
</evidence>
<dbReference type="EMBL" id="JAWDGP010003238">
    <property type="protein sequence ID" value="KAK3776223.1"/>
    <property type="molecule type" value="Genomic_DNA"/>
</dbReference>
<name>A0AAE0ZVQ9_9GAST</name>
<keyword evidence="2" id="KW-1185">Reference proteome</keyword>
<reference evidence="1" key="1">
    <citation type="journal article" date="2023" name="G3 (Bethesda)">
        <title>A reference genome for the long-term kleptoplast-retaining sea slug Elysia crispata morphotype clarki.</title>
        <authorList>
            <person name="Eastman K.E."/>
            <person name="Pendleton A.L."/>
            <person name="Shaikh M.A."/>
            <person name="Suttiyut T."/>
            <person name="Ogas R."/>
            <person name="Tomko P."/>
            <person name="Gavelis G."/>
            <person name="Widhalm J.R."/>
            <person name="Wisecaver J.H."/>
        </authorList>
    </citation>
    <scope>NUCLEOTIDE SEQUENCE</scope>
    <source>
        <strain evidence="1">ECLA1</strain>
    </source>
</reference>